<keyword evidence="4" id="KW-0413">Isomerase</keyword>
<accession>A0A1R1ATP7</accession>
<evidence type="ECO:0000256" key="2">
    <source>
        <dbReference type="ARBA" id="ARBA00005297"/>
    </source>
</evidence>
<protein>
    <recommendedName>
        <fullName evidence="3">isochorismate synthase</fullName>
        <ecNumber evidence="3">5.4.4.2</ecNumber>
    </recommendedName>
    <alternativeName>
        <fullName evidence="5">Isochorismate mutase</fullName>
    </alternativeName>
</protein>
<comment type="similarity">
    <text evidence="2">Belongs to the isochorismate synthase family.</text>
</comment>
<dbReference type="InterPro" id="IPR004561">
    <property type="entry name" value="IsoChor_synthase"/>
</dbReference>
<dbReference type="PANTHER" id="PTHR42839">
    <property type="entry name" value="ISOCHORISMATE SYNTHASE ENTC"/>
    <property type="match status" value="1"/>
</dbReference>
<proteinExistence type="inferred from homology"/>
<dbReference type="GO" id="GO:0008909">
    <property type="term" value="F:isochorismate synthase activity"/>
    <property type="evidence" value="ECO:0007669"/>
    <property type="project" value="UniProtKB-EC"/>
</dbReference>
<dbReference type="EC" id="5.4.4.2" evidence="3"/>
<dbReference type="GO" id="GO:0009697">
    <property type="term" value="P:salicylic acid biosynthetic process"/>
    <property type="evidence" value="ECO:0007669"/>
    <property type="project" value="TreeGrafter"/>
</dbReference>
<evidence type="ECO:0000256" key="1">
    <source>
        <dbReference type="ARBA" id="ARBA00000799"/>
    </source>
</evidence>
<dbReference type="Gene3D" id="3.60.120.10">
    <property type="entry name" value="Anthranilate synthase"/>
    <property type="match status" value="1"/>
</dbReference>
<comment type="caution">
    <text evidence="7">The sequence shown here is derived from an EMBL/GenBank/DDBJ whole genome shotgun (WGS) entry which is preliminary data.</text>
</comment>
<dbReference type="OrthoDB" id="9803598at2"/>
<dbReference type="SUPFAM" id="SSF56322">
    <property type="entry name" value="ADC synthase"/>
    <property type="match status" value="1"/>
</dbReference>
<evidence type="ECO:0000256" key="3">
    <source>
        <dbReference type="ARBA" id="ARBA00012824"/>
    </source>
</evidence>
<dbReference type="Proteomes" id="UP000187074">
    <property type="component" value="Unassembled WGS sequence"/>
</dbReference>
<comment type="catalytic activity">
    <reaction evidence="1">
        <text>chorismate = isochorismate</text>
        <dbReference type="Rhea" id="RHEA:18985"/>
        <dbReference type="ChEBI" id="CHEBI:29748"/>
        <dbReference type="ChEBI" id="CHEBI:29780"/>
        <dbReference type="EC" id="5.4.4.2"/>
    </reaction>
</comment>
<name>A0A1R1ATP7_PAELA</name>
<dbReference type="InterPro" id="IPR005801">
    <property type="entry name" value="ADC_synthase"/>
</dbReference>
<dbReference type="PANTHER" id="PTHR42839:SF2">
    <property type="entry name" value="ISOCHORISMATE SYNTHASE ENTC"/>
    <property type="match status" value="1"/>
</dbReference>
<evidence type="ECO:0000313" key="7">
    <source>
        <dbReference type="EMBL" id="OME88937.1"/>
    </source>
</evidence>
<evidence type="ECO:0000256" key="5">
    <source>
        <dbReference type="ARBA" id="ARBA00041564"/>
    </source>
</evidence>
<gene>
    <name evidence="7" type="ORF">BK123_28690</name>
</gene>
<dbReference type="RefSeq" id="WP_076325760.1">
    <property type="nucleotide sequence ID" value="NZ_JBCMXI010000001.1"/>
</dbReference>
<evidence type="ECO:0000256" key="4">
    <source>
        <dbReference type="ARBA" id="ARBA00023235"/>
    </source>
</evidence>
<sequence length="414" mass="44746">MLQYDAPTAAEAVQLMEQYRVGSSFFFSSPRKTLLTHGEYSRLLIPSGNDHSSLPERVWELLDLAKQAGRSDAVVVGAIPFDILKPANLFIPLTAQWYNSLLFSTGQAPERPRISSYNVLSVPEPAAFKEGVNRLLDLISQETLHKAVLSRTLEITLPHALSIPHILNHLAYHHSHGYTFAVPLAPELPHASSPDAVASTRTLFGASPELLVTKKGLRIKGNPLAGSAARSTDPVEDKRRATALLSSAKDRYEHALVIDAVASALQPFCSKLEVPAEPTLIHTNAMWHLSTEINGVLKDDSVTSLDLALAMHPTPAICGTPTDAARDVIRAIEPFDRGFYSGAVGWSDANGDGEWAVTIRCAETEGTLLRVFAGAGIVSGSNAEAELAETSAKFRTILATMGLNEQQTTLLEEE</sequence>
<dbReference type="NCBIfam" id="NF005380">
    <property type="entry name" value="PRK06923.1"/>
    <property type="match status" value="1"/>
</dbReference>
<feature type="domain" description="Chorismate-utilising enzyme C-terminal" evidence="6">
    <location>
        <begin position="126"/>
        <end position="393"/>
    </location>
</feature>
<evidence type="ECO:0000259" key="6">
    <source>
        <dbReference type="Pfam" id="PF00425"/>
    </source>
</evidence>
<dbReference type="InterPro" id="IPR015890">
    <property type="entry name" value="Chorismate_C"/>
</dbReference>
<dbReference type="AlphaFoldDB" id="A0A1R1ATP7"/>
<dbReference type="STRING" id="1401.BK123_28690"/>
<dbReference type="NCBIfam" id="TIGR00543">
    <property type="entry name" value="isochor_syn"/>
    <property type="match status" value="1"/>
</dbReference>
<dbReference type="Pfam" id="PF00425">
    <property type="entry name" value="Chorismate_bind"/>
    <property type="match status" value="1"/>
</dbReference>
<dbReference type="EMBL" id="MRTF01000012">
    <property type="protein sequence ID" value="OME88937.1"/>
    <property type="molecule type" value="Genomic_DNA"/>
</dbReference>
<organism evidence="7 8">
    <name type="scientific">Paenibacillus lautus</name>
    <name type="common">Bacillus lautus</name>
    <dbReference type="NCBI Taxonomy" id="1401"/>
    <lineage>
        <taxon>Bacteria</taxon>
        <taxon>Bacillati</taxon>
        <taxon>Bacillota</taxon>
        <taxon>Bacilli</taxon>
        <taxon>Bacillales</taxon>
        <taxon>Paenibacillaceae</taxon>
        <taxon>Paenibacillus</taxon>
    </lineage>
</organism>
<reference evidence="7 8" key="1">
    <citation type="submission" date="2016-11" db="EMBL/GenBank/DDBJ databases">
        <title>Paenibacillus species isolates.</title>
        <authorList>
            <person name="Beno S.M."/>
        </authorList>
    </citation>
    <scope>NUCLEOTIDE SEQUENCE [LARGE SCALE GENOMIC DNA]</scope>
    <source>
        <strain evidence="7 8">FSL F4-0100</strain>
    </source>
</reference>
<evidence type="ECO:0000313" key="8">
    <source>
        <dbReference type="Proteomes" id="UP000187074"/>
    </source>
</evidence>